<feature type="chain" id="PRO_5046138991" description="Poly(ethylene terephthalate) hydrolase" evidence="15">
    <location>
        <begin position="22"/>
        <end position="286"/>
    </location>
</feature>
<keyword evidence="7" id="KW-0574">Periplasm</keyword>
<evidence type="ECO:0000256" key="15">
    <source>
        <dbReference type="SAM" id="SignalP"/>
    </source>
</evidence>
<evidence type="ECO:0000256" key="8">
    <source>
        <dbReference type="ARBA" id="ARBA00022801"/>
    </source>
</evidence>
<keyword evidence="18" id="KW-1185">Reference proteome</keyword>
<comment type="caution">
    <text evidence="17">The sequence shown here is derived from an EMBL/GenBank/DDBJ whole genome shotgun (WGS) entry which is preliminary data.</text>
</comment>
<sequence>MKLFRVLVVLVALAVAGVSPAGAVRAADGPYRRGPDPTTAGLQAEKGPFAIAQVTVGAGSGAGFNKGTVYYPVSTSEGRFGAVVVMPGFLGPEFSVGWYGPRLASQGFVVFTLEPVSVLDRPDSRADQMLAALDYLTGRSEVRDRVDADRLAVMGHSMGGGGALSAAQKRPALRAAVPLAPWHQTQGWPGVKVPTMIFGSDNDFIAPAATYAGAFYASLTSAPEKAYVLLKNAGHAQYILPNTAVAQYGIAWLKRFVDDDTRYTPFLCPAPAPSSTIAKFEETCPL</sequence>
<comment type="catalytic activity">
    <reaction evidence="14">
        <text>cutin + H2O = cutin monomers.</text>
        <dbReference type="EC" id="3.1.1.74"/>
    </reaction>
</comment>
<organism evidence="17 18">
    <name type="scientific">Actinocorallia longicatena</name>
    <dbReference type="NCBI Taxonomy" id="111803"/>
    <lineage>
        <taxon>Bacteria</taxon>
        <taxon>Bacillati</taxon>
        <taxon>Actinomycetota</taxon>
        <taxon>Actinomycetes</taxon>
        <taxon>Streptosporangiales</taxon>
        <taxon>Thermomonosporaceae</taxon>
        <taxon>Actinocorallia</taxon>
    </lineage>
</organism>
<reference evidence="18" key="1">
    <citation type="journal article" date="2019" name="Int. J. Syst. Evol. Microbiol.">
        <title>The Global Catalogue of Microorganisms (GCM) 10K type strain sequencing project: providing services to taxonomists for standard genome sequencing and annotation.</title>
        <authorList>
            <consortium name="The Broad Institute Genomics Platform"/>
            <consortium name="The Broad Institute Genome Sequencing Center for Infectious Disease"/>
            <person name="Wu L."/>
            <person name="Ma J."/>
        </authorList>
    </citation>
    <scope>NUCLEOTIDE SEQUENCE [LARGE SCALE GENOMIC DNA]</scope>
    <source>
        <strain evidence="18">JCM 9377</strain>
    </source>
</reference>
<accession>A0ABP6PWL3</accession>
<evidence type="ECO:0000256" key="10">
    <source>
        <dbReference type="ARBA" id="ARBA00033629"/>
    </source>
</evidence>
<dbReference type="EC" id="3.1.1.101" evidence="12"/>
<feature type="domain" description="PET hydrolase/cutinase-like" evidence="16">
    <location>
        <begin position="26"/>
        <end position="285"/>
    </location>
</feature>
<evidence type="ECO:0000259" key="16">
    <source>
        <dbReference type="Pfam" id="PF12740"/>
    </source>
</evidence>
<keyword evidence="6" id="KW-0964">Secreted</keyword>
<dbReference type="PANTHER" id="PTHR22946">
    <property type="entry name" value="DIENELACTONE HYDROLASE DOMAIN-CONTAINING PROTEIN-RELATED"/>
    <property type="match status" value="1"/>
</dbReference>
<evidence type="ECO:0000256" key="7">
    <source>
        <dbReference type="ARBA" id="ARBA00022764"/>
    </source>
</evidence>
<dbReference type="InterPro" id="IPR050261">
    <property type="entry name" value="FrsA_esterase"/>
</dbReference>
<dbReference type="EMBL" id="BAAAUV010000001">
    <property type="protein sequence ID" value="GAA3193554.1"/>
    <property type="molecule type" value="Genomic_DNA"/>
</dbReference>
<keyword evidence="9" id="KW-1015">Disulfide bond</keyword>
<evidence type="ECO:0000256" key="6">
    <source>
        <dbReference type="ARBA" id="ARBA00022525"/>
    </source>
</evidence>
<evidence type="ECO:0000256" key="2">
    <source>
        <dbReference type="ARBA" id="ARBA00004613"/>
    </source>
</evidence>
<evidence type="ECO:0000256" key="5">
    <source>
        <dbReference type="ARBA" id="ARBA00022487"/>
    </source>
</evidence>
<evidence type="ECO:0000256" key="13">
    <source>
        <dbReference type="ARBA" id="ARBA00033780"/>
    </source>
</evidence>
<comment type="subcellular location">
    <subcellularLocation>
        <location evidence="1">Periplasm</location>
    </subcellularLocation>
    <subcellularLocation>
        <location evidence="2">Secreted</location>
    </subcellularLocation>
</comment>
<dbReference type="SUPFAM" id="SSF53474">
    <property type="entry name" value="alpha/beta-Hydrolases"/>
    <property type="match status" value="1"/>
</dbReference>
<dbReference type="EC" id="3.1.1.74" evidence="4"/>
<keyword evidence="15" id="KW-0732">Signal</keyword>
<name>A0ABP6PWL3_9ACTN</name>
<dbReference type="PANTHER" id="PTHR22946:SF9">
    <property type="entry name" value="POLYKETIDE TRANSFERASE AF380"/>
    <property type="match status" value="1"/>
</dbReference>
<evidence type="ECO:0000256" key="1">
    <source>
        <dbReference type="ARBA" id="ARBA00004418"/>
    </source>
</evidence>
<dbReference type="InterPro" id="IPR041127">
    <property type="entry name" value="PET_hydrolase/cutinase-like"/>
</dbReference>
<dbReference type="Gene3D" id="3.40.50.1820">
    <property type="entry name" value="alpha/beta hydrolase"/>
    <property type="match status" value="1"/>
</dbReference>
<gene>
    <name evidence="17" type="ORF">GCM10010468_02900</name>
</gene>
<evidence type="ECO:0000313" key="17">
    <source>
        <dbReference type="EMBL" id="GAA3193554.1"/>
    </source>
</evidence>
<evidence type="ECO:0000256" key="14">
    <source>
        <dbReference type="ARBA" id="ARBA00034045"/>
    </source>
</evidence>
<evidence type="ECO:0000256" key="3">
    <source>
        <dbReference type="ARBA" id="ARBA00008645"/>
    </source>
</evidence>
<proteinExistence type="inferred from homology"/>
<evidence type="ECO:0000256" key="11">
    <source>
        <dbReference type="ARBA" id="ARBA00033707"/>
    </source>
</evidence>
<protein>
    <recommendedName>
        <fullName evidence="13">Poly(ethylene terephthalate) hydrolase</fullName>
        <ecNumber evidence="12">3.1.1.101</ecNumber>
        <ecNumber evidence="4">3.1.1.74</ecNumber>
    </recommendedName>
</protein>
<dbReference type="RefSeq" id="WP_344821287.1">
    <property type="nucleotide sequence ID" value="NZ_BAAAUV010000001.1"/>
</dbReference>
<comment type="catalytic activity">
    <reaction evidence="10">
        <text>a butanoate ester + H2O = an aliphatic alcohol + butanoate + H(+)</text>
        <dbReference type="Rhea" id="RHEA:47348"/>
        <dbReference type="ChEBI" id="CHEBI:2571"/>
        <dbReference type="ChEBI" id="CHEBI:15377"/>
        <dbReference type="ChEBI" id="CHEBI:15378"/>
        <dbReference type="ChEBI" id="CHEBI:17968"/>
        <dbReference type="ChEBI" id="CHEBI:50477"/>
    </reaction>
    <physiologicalReaction direction="left-to-right" evidence="10">
        <dbReference type="Rhea" id="RHEA:47349"/>
    </physiologicalReaction>
</comment>
<evidence type="ECO:0000313" key="18">
    <source>
        <dbReference type="Proteomes" id="UP001501237"/>
    </source>
</evidence>
<comment type="similarity">
    <text evidence="3">Belongs to the AB hydrolase superfamily.</text>
</comment>
<keyword evidence="8" id="KW-0378">Hydrolase</keyword>
<feature type="signal peptide" evidence="15">
    <location>
        <begin position="1"/>
        <end position="21"/>
    </location>
</feature>
<evidence type="ECO:0000256" key="12">
    <source>
        <dbReference type="ARBA" id="ARBA00033764"/>
    </source>
</evidence>
<dbReference type="Pfam" id="PF12740">
    <property type="entry name" value="PETase"/>
    <property type="match status" value="1"/>
</dbReference>
<dbReference type="Proteomes" id="UP001501237">
    <property type="component" value="Unassembled WGS sequence"/>
</dbReference>
<keyword evidence="5" id="KW-0719">Serine esterase</keyword>
<evidence type="ECO:0000256" key="9">
    <source>
        <dbReference type="ARBA" id="ARBA00023157"/>
    </source>
</evidence>
<comment type="catalytic activity">
    <reaction evidence="11">
        <text>(ethylene terephthalate)(n) + H2O = (ethylene terephthalate)(n-1) + 4-[(2-hydroxyethoxy)carbonyl]benzoate + H(+)</text>
        <dbReference type="Rhea" id="RHEA:49528"/>
        <dbReference type="Rhea" id="RHEA-COMP:12420"/>
        <dbReference type="Rhea" id="RHEA-COMP:12421"/>
        <dbReference type="ChEBI" id="CHEBI:15377"/>
        <dbReference type="ChEBI" id="CHEBI:15378"/>
        <dbReference type="ChEBI" id="CHEBI:131701"/>
        <dbReference type="ChEBI" id="CHEBI:131704"/>
        <dbReference type="EC" id="3.1.1.101"/>
    </reaction>
    <physiologicalReaction direction="left-to-right" evidence="11">
        <dbReference type="Rhea" id="RHEA:49529"/>
    </physiologicalReaction>
</comment>
<dbReference type="InterPro" id="IPR029058">
    <property type="entry name" value="AB_hydrolase_fold"/>
</dbReference>
<evidence type="ECO:0000256" key="4">
    <source>
        <dbReference type="ARBA" id="ARBA00013095"/>
    </source>
</evidence>